<evidence type="ECO:0000313" key="3">
    <source>
        <dbReference type="Proteomes" id="UP000186890"/>
    </source>
</evidence>
<protein>
    <submittedName>
        <fullName evidence="2">Uncharacterized protein</fullName>
    </submittedName>
</protein>
<dbReference type="EMBL" id="MSJM01000005">
    <property type="protein sequence ID" value="OLF47591.1"/>
    <property type="molecule type" value="Genomic_DNA"/>
</dbReference>
<feature type="transmembrane region" description="Helical" evidence="1">
    <location>
        <begin position="27"/>
        <end position="47"/>
    </location>
</feature>
<proteinExistence type="predicted"/>
<dbReference type="AlphaFoldDB" id="A0A1Q8E727"/>
<sequence length="100" mass="11024">MFQMFISVYVSLPFVAALSMKNQLSAVWRIVYALPMLLALLAVLGNGDKATCQGLLIASLFLAWVIRPLGGKFVFGQVHLSHFLVHGIISLLLVFGLLFF</sequence>
<dbReference type="RefSeq" id="WP_075104899.1">
    <property type="nucleotide sequence ID" value="NZ_MSJM01000005.1"/>
</dbReference>
<name>A0A1Q8E727_9STRE</name>
<evidence type="ECO:0000313" key="2">
    <source>
        <dbReference type="EMBL" id="OLF47591.1"/>
    </source>
</evidence>
<evidence type="ECO:0000256" key="1">
    <source>
        <dbReference type="SAM" id="Phobius"/>
    </source>
</evidence>
<keyword evidence="1" id="KW-0472">Membrane</keyword>
<feature type="transmembrane region" description="Helical" evidence="1">
    <location>
        <begin position="54"/>
        <end position="74"/>
    </location>
</feature>
<gene>
    <name evidence="2" type="ORF">BU202_06060</name>
</gene>
<accession>A0A1Q8E727</accession>
<feature type="transmembrane region" description="Helical" evidence="1">
    <location>
        <begin position="80"/>
        <end position="99"/>
    </location>
</feature>
<keyword evidence="1" id="KW-1133">Transmembrane helix</keyword>
<reference evidence="3" key="1">
    <citation type="submission" date="2016-12" db="EMBL/GenBank/DDBJ databases">
        <authorList>
            <person name="Gulvik C.A."/>
        </authorList>
    </citation>
    <scope>NUCLEOTIDE SEQUENCE [LARGE SCALE GENOMIC DNA]</scope>
    <source>
        <strain evidence="3">NED12-00049-6B</strain>
    </source>
</reference>
<organism evidence="2 3">
    <name type="scientific">Streptococcus cuniculi</name>
    <dbReference type="NCBI Taxonomy" id="1432788"/>
    <lineage>
        <taxon>Bacteria</taxon>
        <taxon>Bacillati</taxon>
        <taxon>Bacillota</taxon>
        <taxon>Bacilli</taxon>
        <taxon>Lactobacillales</taxon>
        <taxon>Streptococcaceae</taxon>
        <taxon>Streptococcus</taxon>
    </lineage>
</organism>
<comment type="caution">
    <text evidence="2">The sequence shown here is derived from an EMBL/GenBank/DDBJ whole genome shotgun (WGS) entry which is preliminary data.</text>
</comment>
<keyword evidence="1" id="KW-0812">Transmembrane</keyword>
<dbReference type="Proteomes" id="UP000186890">
    <property type="component" value="Unassembled WGS sequence"/>
</dbReference>
<keyword evidence="3" id="KW-1185">Reference proteome</keyword>
<dbReference type="OrthoDB" id="2223516at2"/>